<dbReference type="GO" id="GO:0051539">
    <property type="term" value="F:4 iron, 4 sulfur cluster binding"/>
    <property type="evidence" value="ECO:0007669"/>
    <property type="project" value="UniProtKB-UniRule"/>
</dbReference>
<accession>A0A8J3B5T8</accession>
<comment type="catalytic activity">
    <reaction evidence="6">
        <text>glycolate + A = glyoxylate + AH2</text>
        <dbReference type="Rhea" id="RHEA:21264"/>
        <dbReference type="ChEBI" id="CHEBI:13193"/>
        <dbReference type="ChEBI" id="CHEBI:17499"/>
        <dbReference type="ChEBI" id="CHEBI:29805"/>
        <dbReference type="ChEBI" id="CHEBI:36655"/>
        <dbReference type="EC" id="1.1.99.14"/>
    </reaction>
</comment>
<dbReference type="Gene3D" id="1.10.1060.10">
    <property type="entry name" value="Alpha-helical ferredoxin"/>
    <property type="match status" value="1"/>
</dbReference>
<feature type="domain" description="4Fe-4S ferredoxin-type" evidence="8">
    <location>
        <begin position="89"/>
        <end position="112"/>
    </location>
</feature>
<evidence type="ECO:0000256" key="1">
    <source>
        <dbReference type="ARBA" id="ARBA00022485"/>
    </source>
</evidence>
<comment type="function">
    <text evidence="6">Component of a complex that catalyzes the oxidation of glycolate to glyoxylate.</text>
</comment>
<dbReference type="EMBL" id="BMOF01000013">
    <property type="protein sequence ID" value="GGJ97610.1"/>
    <property type="molecule type" value="Genomic_DNA"/>
</dbReference>
<keyword evidence="6" id="KW-0249">Electron transport</keyword>
<evidence type="ECO:0000313" key="9">
    <source>
        <dbReference type="EMBL" id="GGJ97610.1"/>
    </source>
</evidence>
<dbReference type="PANTHER" id="PTHR32479">
    <property type="entry name" value="GLYCOLATE OXIDASE IRON-SULFUR SUBUNIT"/>
    <property type="match status" value="1"/>
</dbReference>
<organism evidence="9 10">
    <name type="scientific">Calditerricola satsumensis</name>
    <dbReference type="NCBI Taxonomy" id="373054"/>
    <lineage>
        <taxon>Bacteria</taxon>
        <taxon>Bacillati</taxon>
        <taxon>Bacillota</taxon>
        <taxon>Bacilli</taxon>
        <taxon>Bacillales</taxon>
        <taxon>Bacillaceae</taxon>
        <taxon>Calditerricola</taxon>
    </lineage>
</organism>
<dbReference type="PROSITE" id="PS00198">
    <property type="entry name" value="4FE4S_FER_1"/>
    <property type="match status" value="1"/>
</dbReference>
<dbReference type="InterPro" id="IPR017896">
    <property type="entry name" value="4Fe4S_Fe-S-bd"/>
</dbReference>
<dbReference type="InterPro" id="IPR012257">
    <property type="entry name" value="Glc_ox_4Fe-4S"/>
</dbReference>
<keyword evidence="5 6" id="KW-0411">Iron-sulfur</keyword>
<dbReference type="Proteomes" id="UP000637720">
    <property type="component" value="Unassembled WGS sequence"/>
</dbReference>
<feature type="compositionally biased region" description="Polar residues" evidence="7">
    <location>
        <begin position="1"/>
        <end position="16"/>
    </location>
</feature>
<evidence type="ECO:0000256" key="2">
    <source>
        <dbReference type="ARBA" id="ARBA00022723"/>
    </source>
</evidence>
<keyword evidence="6" id="KW-0813">Transport</keyword>
<keyword evidence="2 6" id="KW-0479">Metal-binding</keyword>
<comment type="catalytic activity">
    <reaction evidence="6">
        <text>(R)-lactate + A = pyruvate + AH2</text>
        <dbReference type="Rhea" id="RHEA:15089"/>
        <dbReference type="ChEBI" id="CHEBI:13193"/>
        <dbReference type="ChEBI" id="CHEBI:15361"/>
        <dbReference type="ChEBI" id="CHEBI:16004"/>
        <dbReference type="ChEBI" id="CHEBI:17499"/>
    </reaction>
</comment>
<dbReference type="PROSITE" id="PS51379">
    <property type="entry name" value="4FE4S_FER_2"/>
    <property type="match status" value="2"/>
</dbReference>
<comment type="caution">
    <text evidence="9">The sequence shown here is derived from an EMBL/GenBank/DDBJ whole genome shotgun (WGS) entry which is preliminary data.</text>
</comment>
<feature type="region of interest" description="Disordered" evidence="7">
    <location>
        <begin position="1"/>
        <end position="23"/>
    </location>
</feature>
<gene>
    <name evidence="9" type="primary">glcF</name>
    <name evidence="9" type="ORF">GCM10007043_09330</name>
</gene>
<evidence type="ECO:0000256" key="4">
    <source>
        <dbReference type="ARBA" id="ARBA00023004"/>
    </source>
</evidence>
<dbReference type="Pfam" id="PF13183">
    <property type="entry name" value="Fer4_8"/>
    <property type="match status" value="1"/>
</dbReference>
<proteinExistence type="predicted"/>
<feature type="domain" description="4Fe-4S ferredoxin-type" evidence="8">
    <location>
        <begin position="37"/>
        <end position="68"/>
    </location>
</feature>
<evidence type="ECO:0000256" key="7">
    <source>
        <dbReference type="SAM" id="MobiDB-lite"/>
    </source>
</evidence>
<keyword evidence="4 6" id="KW-0408">Iron</keyword>
<dbReference type="GO" id="GO:0046872">
    <property type="term" value="F:metal ion binding"/>
    <property type="evidence" value="ECO:0007669"/>
    <property type="project" value="UniProtKB-UniRule"/>
</dbReference>
<evidence type="ECO:0000256" key="5">
    <source>
        <dbReference type="ARBA" id="ARBA00023014"/>
    </source>
</evidence>
<dbReference type="EC" id="1.1.99.14" evidence="6"/>
<evidence type="ECO:0000259" key="8">
    <source>
        <dbReference type="PROSITE" id="PS51379"/>
    </source>
</evidence>
<dbReference type="InterPro" id="IPR004017">
    <property type="entry name" value="Cys_rich_dom"/>
</dbReference>
<reference evidence="9" key="1">
    <citation type="journal article" date="2014" name="Int. J. Syst. Evol. Microbiol.">
        <title>Complete genome sequence of Corynebacterium casei LMG S-19264T (=DSM 44701T), isolated from a smear-ripened cheese.</title>
        <authorList>
            <consortium name="US DOE Joint Genome Institute (JGI-PGF)"/>
            <person name="Walter F."/>
            <person name="Albersmeier A."/>
            <person name="Kalinowski J."/>
            <person name="Ruckert C."/>
        </authorList>
    </citation>
    <scope>NUCLEOTIDE SEQUENCE</scope>
    <source>
        <strain evidence="9">JCM 14719</strain>
    </source>
</reference>
<evidence type="ECO:0000313" key="10">
    <source>
        <dbReference type="Proteomes" id="UP000637720"/>
    </source>
</evidence>
<dbReference type="InterPro" id="IPR017900">
    <property type="entry name" value="4Fe4S_Fe_S_CS"/>
</dbReference>
<evidence type="ECO:0000256" key="3">
    <source>
        <dbReference type="ARBA" id="ARBA00022737"/>
    </source>
</evidence>
<reference evidence="9" key="2">
    <citation type="submission" date="2020-09" db="EMBL/GenBank/DDBJ databases">
        <authorList>
            <person name="Sun Q."/>
            <person name="Ohkuma M."/>
        </authorList>
    </citation>
    <scope>NUCLEOTIDE SEQUENCE</scope>
    <source>
        <strain evidence="9">JCM 14719</strain>
    </source>
</reference>
<keyword evidence="10" id="KW-1185">Reference proteome</keyword>
<keyword evidence="3" id="KW-0677">Repeat</keyword>
<dbReference type="SUPFAM" id="SSF46548">
    <property type="entry name" value="alpha-helical ferredoxin"/>
    <property type="match status" value="1"/>
</dbReference>
<keyword evidence="1 6" id="KW-0004">4Fe-4S</keyword>
<comment type="cofactor">
    <cofactor evidence="6">
        <name>[4Fe-4S] cluster</name>
        <dbReference type="ChEBI" id="CHEBI:49883"/>
    </cofactor>
    <text evidence="6">Binds 2 [4Fe-4S] clusters.</text>
</comment>
<dbReference type="AlphaFoldDB" id="A0A8J3B5T8"/>
<dbReference type="GO" id="GO:0019154">
    <property type="term" value="F:glycolate dehydrogenase activity"/>
    <property type="evidence" value="ECO:0007669"/>
    <property type="project" value="UniProtKB-EC"/>
</dbReference>
<dbReference type="InterPro" id="IPR009051">
    <property type="entry name" value="Helical_ferredxn"/>
</dbReference>
<sequence>MSPTSTPNPNAMATSLETKEEPSLEARTARLWKHLQEALDADELENCMRCGFCQPACPTFQETGYEAASPRGRIALMKAVKDGFLVPDEAFRSQLDLCLGCRACEPACPSGVRYGRLLEQAREALAAHAPTPWPIRLARKVVFAGVFPHPRRLQRLGRLLRFYQTSGLQRVVRKSGLLRLLPAHLRDMEAVLPVPSPRGVVETIGTRIPAKGAPVATVGLFRGCVMDVLYTETNVNLARLLSEAGFEVIIPPEQTCCGALHAHTGDTALARQLARRNIAAFRRAGVDFVVLAAGGCGAMLQEYAHLLPDDEGARWMGERVRDASQLLASCGRPLPLGRVEATVTYQDSCHLRNVMGVHREVRQLLSSIPGVTFRELPEADRCCGSAGVYNLTQPEMAGRILERKMGHVARLSPDLVATGNPGCLLQMQLGLHRAGLDGAVRAMHWVDVVAEALDAAPR</sequence>
<protein>
    <recommendedName>
        <fullName evidence="6">Glycolate oxidase iron-sulfur subunit</fullName>
        <ecNumber evidence="6">1.1.99.14</ecNumber>
    </recommendedName>
</protein>
<dbReference type="Pfam" id="PF02754">
    <property type="entry name" value="CCG"/>
    <property type="match status" value="2"/>
</dbReference>
<evidence type="ECO:0000256" key="6">
    <source>
        <dbReference type="PIRNR" id="PIRNR000139"/>
    </source>
</evidence>
<dbReference type="PIRSF" id="PIRSF000139">
    <property type="entry name" value="Glc_ox_4Fe-4S"/>
    <property type="match status" value="1"/>
</dbReference>
<name>A0A8J3B5T8_9BACI</name>
<dbReference type="PANTHER" id="PTHR32479:SF17">
    <property type="entry name" value="GLYCOLATE OXIDASE IRON-SULFUR SUBUNIT"/>
    <property type="match status" value="1"/>
</dbReference>